<dbReference type="EMBL" id="CP060436">
    <property type="protein sequence ID" value="QPM90244.1"/>
    <property type="molecule type" value="Genomic_DNA"/>
</dbReference>
<evidence type="ECO:0000313" key="1">
    <source>
        <dbReference type="EMBL" id="QPM90244.1"/>
    </source>
</evidence>
<gene>
    <name evidence="1" type="ORF">PSAL_014790</name>
</gene>
<dbReference type="AlphaFoldDB" id="A0A418SI05"/>
<dbReference type="Proteomes" id="UP000283786">
    <property type="component" value="Chromosome"/>
</dbReference>
<name>A0A418SI05_9RHOB</name>
<reference evidence="1 2" key="1">
    <citation type="submission" date="2020-08" db="EMBL/GenBank/DDBJ databases">
        <title>Genome sequence of Rhodobacteraceae bacterium Lw-13e.</title>
        <authorList>
            <person name="Poehlein A."/>
            <person name="Wolter L."/>
            <person name="Daniel R."/>
            <person name="Brinkhoff T."/>
        </authorList>
    </citation>
    <scope>NUCLEOTIDE SEQUENCE [LARGE SCALE GENOMIC DNA]</scope>
    <source>
        <strain evidence="1 2">Lw-13e</strain>
    </source>
</reference>
<accession>A0A418SI05</accession>
<sequence>MSQIVDFPSCKVSRRRGKPAGGGGTLLAMAHVNMRSVLDLVRCLREMEDQVVLDEFNRAPCVPGKAQTAPLNRLDTRP</sequence>
<evidence type="ECO:0000313" key="2">
    <source>
        <dbReference type="Proteomes" id="UP000283786"/>
    </source>
</evidence>
<proteinExistence type="predicted"/>
<organism evidence="1 2">
    <name type="scientific">Pseudooceanicola algae</name>
    <dbReference type="NCBI Taxonomy" id="1537215"/>
    <lineage>
        <taxon>Bacteria</taxon>
        <taxon>Pseudomonadati</taxon>
        <taxon>Pseudomonadota</taxon>
        <taxon>Alphaproteobacteria</taxon>
        <taxon>Rhodobacterales</taxon>
        <taxon>Paracoccaceae</taxon>
        <taxon>Pseudooceanicola</taxon>
    </lineage>
</organism>
<dbReference type="KEGG" id="palw:PSAL_014790"/>
<protein>
    <submittedName>
        <fullName evidence="1">Uncharacterized protein</fullName>
    </submittedName>
</protein>
<keyword evidence="2" id="KW-1185">Reference proteome</keyword>
<dbReference type="RefSeq" id="WP_119838829.1">
    <property type="nucleotide sequence ID" value="NZ_CP060436.1"/>
</dbReference>